<evidence type="ECO:0000313" key="2">
    <source>
        <dbReference type="EMBL" id="KAJ8429038.1"/>
    </source>
</evidence>
<name>A0A9Q1JQ82_9CARY</name>
<evidence type="ECO:0000256" key="1">
    <source>
        <dbReference type="SAM" id="MobiDB-lite"/>
    </source>
</evidence>
<feature type="region of interest" description="Disordered" evidence="1">
    <location>
        <begin position="168"/>
        <end position="195"/>
    </location>
</feature>
<feature type="compositionally biased region" description="Low complexity" evidence="1">
    <location>
        <begin position="1"/>
        <end position="14"/>
    </location>
</feature>
<proteinExistence type="predicted"/>
<protein>
    <submittedName>
        <fullName evidence="2">Uncharacterized protein</fullName>
    </submittedName>
</protein>
<comment type="caution">
    <text evidence="2">The sequence shown here is derived from an EMBL/GenBank/DDBJ whole genome shotgun (WGS) entry which is preliminary data.</text>
</comment>
<reference evidence="2" key="1">
    <citation type="submission" date="2022-04" db="EMBL/GenBank/DDBJ databases">
        <title>Carnegiea gigantea Genome sequencing and assembly v2.</title>
        <authorList>
            <person name="Copetti D."/>
            <person name="Sanderson M.J."/>
            <person name="Burquez A."/>
            <person name="Wojciechowski M.F."/>
        </authorList>
    </citation>
    <scope>NUCLEOTIDE SEQUENCE</scope>
    <source>
        <strain evidence="2">SGP5-SGP5p</strain>
        <tissue evidence="2">Aerial part</tissue>
    </source>
</reference>
<feature type="compositionally biased region" description="Gly residues" evidence="1">
    <location>
        <begin position="180"/>
        <end position="193"/>
    </location>
</feature>
<sequence length="250" mass="27033">MGRKTTTTGPPRSTTSKRTKMGASSSSVLILLCAANAPYLPNRAQATRGNRPTPPHCILKGKNFDTGAFLLYQLLSQASSPKSPIACGSLITAIAYAWDLEAQVMTMTPLFLGGRLHSATCIQMEMFKIQGGCVCIKLHGHALFPLLNPTKTNCMDASNWVYEDAIDMESDEEEPQPQGGDIGGGGGGDGVEGVAGSSRAILPDEEMYEPPLTRSHTEASSSGFNEAHFYQYMDDHFSRLNLRLDAINEW</sequence>
<dbReference type="Proteomes" id="UP001153076">
    <property type="component" value="Unassembled WGS sequence"/>
</dbReference>
<dbReference type="EMBL" id="JAKOGI010000944">
    <property type="protein sequence ID" value="KAJ8429038.1"/>
    <property type="molecule type" value="Genomic_DNA"/>
</dbReference>
<gene>
    <name evidence="2" type="ORF">Cgig2_016943</name>
</gene>
<organism evidence="2 3">
    <name type="scientific">Carnegiea gigantea</name>
    <dbReference type="NCBI Taxonomy" id="171969"/>
    <lineage>
        <taxon>Eukaryota</taxon>
        <taxon>Viridiplantae</taxon>
        <taxon>Streptophyta</taxon>
        <taxon>Embryophyta</taxon>
        <taxon>Tracheophyta</taxon>
        <taxon>Spermatophyta</taxon>
        <taxon>Magnoliopsida</taxon>
        <taxon>eudicotyledons</taxon>
        <taxon>Gunneridae</taxon>
        <taxon>Pentapetalae</taxon>
        <taxon>Caryophyllales</taxon>
        <taxon>Cactineae</taxon>
        <taxon>Cactaceae</taxon>
        <taxon>Cactoideae</taxon>
        <taxon>Echinocereeae</taxon>
        <taxon>Carnegiea</taxon>
    </lineage>
</organism>
<keyword evidence="3" id="KW-1185">Reference proteome</keyword>
<evidence type="ECO:0000313" key="3">
    <source>
        <dbReference type="Proteomes" id="UP001153076"/>
    </source>
</evidence>
<dbReference type="AlphaFoldDB" id="A0A9Q1JQ82"/>
<accession>A0A9Q1JQ82</accession>
<feature type="region of interest" description="Disordered" evidence="1">
    <location>
        <begin position="1"/>
        <end position="23"/>
    </location>
</feature>